<gene>
    <name evidence="2" type="ORF">METZ01_LOCUS397416</name>
</gene>
<accession>A0A382VDD9</accession>
<dbReference type="AlphaFoldDB" id="A0A382VDD9"/>
<proteinExistence type="predicted"/>
<dbReference type="EMBL" id="UINC01151139">
    <property type="protein sequence ID" value="SVD44562.1"/>
    <property type="molecule type" value="Genomic_DNA"/>
</dbReference>
<dbReference type="CDD" id="cd00063">
    <property type="entry name" value="FN3"/>
    <property type="match status" value="1"/>
</dbReference>
<dbReference type="PROSITE" id="PS50853">
    <property type="entry name" value="FN3"/>
    <property type="match status" value="1"/>
</dbReference>
<organism evidence="2">
    <name type="scientific">marine metagenome</name>
    <dbReference type="NCBI Taxonomy" id="408172"/>
    <lineage>
        <taxon>unclassified sequences</taxon>
        <taxon>metagenomes</taxon>
        <taxon>ecological metagenomes</taxon>
    </lineage>
</organism>
<evidence type="ECO:0000259" key="1">
    <source>
        <dbReference type="PROSITE" id="PS50853"/>
    </source>
</evidence>
<sequence length="158" mass="17074">MLFVPPSMPFMDPLPEAEAAHSSNLQGAITDLSLVSVVDYDPPFSSALRNNITLSWSAPNDNGSPITYYVVQAKGTSGNWVKLDHMEPTVTTYTDTTVVNVQLQYRVWAVGPDGCHGNTTTYYDTLPCNEGNILSVVSAYGGGIYPPKAGCDNEHLDD</sequence>
<feature type="non-terminal residue" evidence="2">
    <location>
        <position position="158"/>
    </location>
</feature>
<dbReference type="InterPro" id="IPR013783">
    <property type="entry name" value="Ig-like_fold"/>
</dbReference>
<evidence type="ECO:0000313" key="2">
    <source>
        <dbReference type="EMBL" id="SVD44562.1"/>
    </source>
</evidence>
<reference evidence="2" key="1">
    <citation type="submission" date="2018-05" db="EMBL/GenBank/DDBJ databases">
        <authorList>
            <person name="Lanie J.A."/>
            <person name="Ng W.-L."/>
            <person name="Kazmierczak K.M."/>
            <person name="Andrzejewski T.M."/>
            <person name="Davidsen T.M."/>
            <person name="Wayne K.J."/>
            <person name="Tettelin H."/>
            <person name="Glass J.I."/>
            <person name="Rusch D."/>
            <person name="Podicherti R."/>
            <person name="Tsui H.-C.T."/>
            <person name="Winkler M.E."/>
        </authorList>
    </citation>
    <scope>NUCLEOTIDE SEQUENCE</scope>
</reference>
<name>A0A382VDD9_9ZZZZ</name>
<feature type="domain" description="Fibronectin type-III" evidence="1">
    <location>
        <begin position="38"/>
        <end position="131"/>
    </location>
</feature>
<dbReference type="InterPro" id="IPR036116">
    <property type="entry name" value="FN3_sf"/>
</dbReference>
<dbReference type="SUPFAM" id="SSF49265">
    <property type="entry name" value="Fibronectin type III"/>
    <property type="match status" value="1"/>
</dbReference>
<protein>
    <recommendedName>
        <fullName evidence="1">Fibronectin type-III domain-containing protein</fullName>
    </recommendedName>
</protein>
<dbReference type="InterPro" id="IPR003961">
    <property type="entry name" value="FN3_dom"/>
</dbReference>
<dbReference type="Gene3D" id="2.60.40.10">
    <property type="entry name" value="Immunoglobulins"/>
    <property type="match status" value="1"/>
</dbReference>